<name>A0A2A6BRL2_PRIPA</name>
<evidence type="ECO:0000313" key="2">
    <source>
        <dbReference type="Proteomes" id="UP000005239"/>
    </source>
</evidence>
<protein>
    <submittedName>
        <fullName evidence="1">Uncharacterized protein</fullName>
    </submittedName>
</protein>
<dbReference type="AlphaFoldDB" id="A0A2A6BRL2"/>
<keyword evidence="2" id="KW-1185">Reference proteome</keyword>
<reference evidence="1" key="2">
    <citation type="submission" date="2022-06" db="UniProtKB">
        <authorList>
            <consortium name="EnsemblMetazoa"/>
        </authorList>
    </citation>
    <scope>IDENTIFICATION</scope>
    <source>
        <strain evidence="1">PS312</strain>
    </source>
</reference>
<organism evidence="1 2">
    <name type="scientific">Pristionchus pacificus</name>
    <name type="common">Parasitic nematode worm</name>
    <dbReference type="NCBI Taxonomy" id="54126"/>
    <lineage>
        <taxon>Eukaryota</taxon>
        <taxon>Metazoa</taxon>
        <taxon>Ecdysozoa</taxon>
        <taxon>Nematoda</taxon>
        <taxon>Chromadorea</taxon>
        <taxon>Rhabditida</taxon>
        <taxon>Rhabditina</taxon>
        <taxon>Diplogasteromorpha</taxon>
        <taxon>Diplogasteroidea</taxon>
        <taxon>Neodiplogasteridae</taxon>
        <taxon>Pristionchus</taxon>
    </lineage>
</organism>
<gene>
    <name evidence="1" type="primary">WBGene00280262</name>
</gene>
<proteinExistence type="predicted"/>
<sequence>MPRDEWDSINPGNYKYFPTVELVKAGKAEKTQKPAASSRLLFCQYSYCHGQTDKECNELCKVMINKGPGSELRIEMIVLDPQPVHDVDACFRGCLVDCGSSLCDIECTSLCAHHFSFKNRKEYEAEFNDFIRRINTFKP</sequence>
<accession>A0A8R1UWB9</accession>
<accession>A0A2A6BRL2</accession>
<dbReference type="Proteomes" id="UP000005239">
    <property type="component" value="Unassembled WGS sequence"/>
</dbReference>
<evidence type="ECO:0000313" key="1">
    <source>
        <dbReference type="EnsemblMetazoa" id="PPA41893.1"/>
    </source>
</evidence>
<reference evidence="2" key="1">
    <citation type="journal article" date="2008" name="Nat. Genet.">
        <title>The Pristionchus pacificus genome provides a unique perspective on nematode lifestyle and parasitism.</title>
        <authorList>
            <person name="Dieterich C."/>
            <person name="Clifton S.W."/>
            <person name="Schuster L.N."/>
            <person name="Chinwalla A."/>
            <person name="Delehaunty K."/>
            <person name="Dinkelacker I."/>
            <person name="Fulton L."/>
            <person name="Fulton R."/>
            <person name="Godfrey J."/>
            <person name="Minx P."/>
            <person name="Mitreva M."/>
            <person name="Roeseler W."/>
            <person name="Tian H."/>
            <person name="Witte H."/>
            <person name="Yang S.P."/>
            <person name="Wilson R.K."/>
            <person name="Sommer R.J."/>
        </authorList>
    </citation>
    <scope>NUCLEOTIDE SEQUENCE [LARGE SCALE GENOMIC DNA]</scope>
    <source>
        <strain evidence="2">PS312</strain>
    </source>
</reference>
<dbReference type="EnsemblMetazoa" id="PPA41893.1">
    <property type="protein sequence ID" value="PPA41893.1"/>
    <property type="gene ID" value="WBGene00280262"/>
</dbReference>